<reference evidence="1 2" key="1">
    <citation type="submission" date="2019-03" db="EMBL/GenBank/DDBJ databases">
        <title>Genomic Encyclopedia of Type Strains, Phase IV (KMG-IV): sequencing the most valuable type-strain genomes for metagenomic binning, comparative biology and taxonomic classification.</title>
        <authorList>
            <person name="Goeker M."/>
        </authorList>
    </citation>
    <scope>NUCLEOTIDE SEQUENCE [LARGE SCALE GENOMIC DNA]</scope>
    <source>
        <strain evidence="1 2">DSM 2286</strain>
    </source>
</reference>
<sequence>MKQYNDPAERVSVEYNGKTYTATYRVEHGCITVSTLRGEKSTQLGGLTAKALAIELLIELITESKA</sequence>
<dbReference type="EMBL" id="SMMU01000007">
    <property type="protein sequence ID" value="TCL32513.1"/>
    <property type="molecule type" value="Genomic_DNA"/>
</dbReference>
<protein>
    <submittedName>
        <fullName evidence="1">Uncharacterized protein</fullName>
    </submittedName>
</protein>
<comment type="caution">
    <text evidence="1">The sequence shown here is derived from an EMBL/GenBank/DDBJ whole genome shotgun (WGS) entry which is preliminary data.</text>
</comment>
<gene>
    <name evidence="1" type="ORF">EV691_10739</name>
</gene>
<dbReference type="RefSeq" id="WP_131302424.1">
    <property type="nucleotide sequence ID" value="NZ_JBHLST010000116.1"/>
</dbReference>
<proteinExistence type="predicted"/>
<name>A0A4R1PP31_9GAMM</name>
<organism evidence="1 2">
    <name type="scientific">Azotobacter chroococcum</name>
    <dbReference type="NCBI Taxonomy" id="353"/>
    <lineage>
        <taxon>Bacteria</taxon>
        <taxon>Pseudomonadati</taxon>
        <taxon>Pseudomonadota</taxon>
        <taxon>Gammaproteobacteria</taxon>
        <taxon>Pseudomonadales</taxon>
        <taxon>Pseudomonadaceae</taxon>
        <taxon>Azotobacter</taxon>
    </lineage>
</organism>
<evidence type="ECO:0000313" key="2">
    <source>
        <dbReference type="Proteomes" id="UP000295169"/>
    </source>
</evidence>
<evidence type="ECO:0000313" key="1">
    <source>
        <dbReference type="EMBL" id="TCL32513.1"/>
    </source>
</evidence>
<accession>A0A4R1PP31</accession>
<dbReference type="AlphaFoldDB" id="A0A4R1PP31"/>
<dbReference type="Proteomes" id="UP000295169">
    <property type="component" value="Unassembled WGS sequence"/>
</dbReference>